<dbReference type="GO" id="GO:0003677">
    <property type="term" value="F:DNA binding"/>
    <property type="evidence" value="ECO:0007669"/>
    <property type="project" value="InterPro"/>
</dbReference>
<dbReference type="GO" id="GO:0006402">
    <property type="term" value="P:mRNA catabolic process"/>
    <property type="evidence" value="ECO:0007669"/>
    <property type="project" value="TreeGrafter"/>
</dbReference>
<dbReference type="InterPro" id="IPR011067">
    <property type="entry name" value="Plasmid_toxin/cell-grow_inhib"/>
</dbReference>
<keyword evidence="3" id="KW-1185">Reference proteome</keyword>
<proteinExistence type="inferred from homology"/>
<reference evidence="2 3" key="1">
    <citation type="submission" date="2019-07" db="EMBL/GenBank/DDBJ databases">
        <title>Genomic Encyclopedia of Archaeal and Bacterial Type Strains, Phase II (KMG-II): from individual species to whole genera.</title>
        <authorList>
            <person name="Goeker M."/>
        </authorList>
    </citation>
    <scope>NUCLEOTIDE SEQUENCE [LARGE SCALE GENOMIC DNA]</scope>
    <source>
        <strain evidence="2 3">ATCC BAA-1139</strain>
    </source>
</reference>
<comment type="similarity">
    <text evidence="1">Belongs to the PemK/MazF family.</text>
</comment>
<dbReference type="GO" id="GO:0016787">
    <property type="term" value="F:hydrolase activity"/>
    <property type="evidence" value="ECO:0007669"/>
    <property type="project" value="UniProtKB-KW"/>
</dbReference>
<dbReference type="EC" id="3.1.-.-" evidence="1"/>
<keyword evidence="1" id="KW-0378">Hydrolase</keyword>
<comment type="function">
    <text evidence="1">Toxic component of a type II toxin-antitoxin (TA) system.</text>
</comment>
<dbReference type="Proteomes" id="UP000319449">
    <property type="component" value="Unassembled WGS sequence"/>
</dbReference>
<evidence type="ECO:0000256" key="1">
    <source>
        <dbReference type="PIRNR" id="PIRNR033490"/>
    </source>
</evidence>
<dbReference type="PANTHER" id="PTHR33988">
    <property type="entry name" value="ENDORIBONUCLEASE MAZF-RELATED"/>
    <property type="match status" value="1"/>
</dbReference>
<dbReference type="Pfam" id="PF02452">
    <property type="entry name" value="PemK_toxin"/>
    <property type="match status" value="1"/>
</dbReference>
<evidence type="ECO:0000313" key="3">
    <source>
        <dbReference type="Proteomes" id="UP000319449"/>
    </source>
</evidence>
<gene>
    <name evidence="2" type="ORF">JN12_01669</name>
</gene>
<organism evidence="2 3">
    <name type="scientific">Geobacter argillaceus</name>
    <dbReference type="NCBI Taxonomy" id="345631"/>
    <lineage>
        <taxon>Bacteria</taxon>
        <taxon>Pseudomonadati</taxon>
        <taxon>Thermodesulfobacteriota</taxon>
        <taxon>Desulfuromonadia</taxon>
        <taxon>Geobacterales</taxon>
        <taxon>Geobacteraceae</taxon>
        <taxon>Geobacter</taxon>
    </lineage>
</organism>
<protein>
    <recommendedName>
        <fullName evidence="1">mRNA interferase</fullName>
        <ecNumber evidence="1">3.1.-.-</ecNumber>
    </recommendedName>
</protein>
<dbReference type="EMBL" id="VLLN01000008">
    <property type="protein sequence ID" value="TWJ19552.1"/>
    <property type="molecule type" value="Genomic_DNA"/>
</dbReference>
<dbReference type="RefSeq" id="WP_145021094.1">
    <property type="nucleotide sequence ID" value="NZ_VLLN01000008.1"/>
</dbReference>
<dbReference type="OrthoDB" id="9793906at2"/>
<keyword evidence="1" id="KW-0540">Nuclease</keyword>
<dbReference type="Gene3D" id="2.30.30.110">
    <property type="match status" value="1"/>
</dbReference>
<accession>A0A562VP25</accession>
<dbReference type="SUPFAM" id="SSF50118">
    <property type="entry name" value="Cell growth inhibitor/plasmid maintenance toxic component"/>
    <property type="match status" value="1"/>
</dbReference>
<dbReference type="AlphaFoldDB" id="A0A562VP25"/>
<keyword evidence="1" id="KW-0255">Endonuclease</keyword>
<dbReference type="GO" id="GO:0016075">
    <property type="term" value="P:rRNA catabolic process"/>
    <property type="evidence" value="ECO:0007669"/>
    <property type="project" value="TreeGrafter"/>
</dbReference>
<evidence type="ECO:0000313" key="2">
    <source>
        <dbReference type="EMBL" id="TWJ19552.1"/>
    </source>
</evidence>
<dbReference type="PIRSF" id="PIRSF033490">
    <property type="entry name" value="MazF"/>
    <property type="match status" value="1"/>
</dbReference>
<sequence>MFKRGGIYAVKLPHADVQEPEVCPCLVVSNNISNEYSPVVTIIPLSFTRLGKIYDFETFLPASGNGLGKDAKISSHILITIDKTNVIGNRLGFINKTLMSQVDKALCLQLGIEETPAYPSPVKQDKG</sequence>
<name>A0A562VP25_9BACT</name>
<dbReference type="InterPro" id="IPR003477">
    <property type="entry name" value="PemK-like"/>
</dbReference>
<comment type="caution">
    <text evidence="2">The sequence shown here is derived from an EMBL/GenBank/DDBJ whole genome shotgun (WGS) entry which is preliminary data.</text>
</comment>
<dbReference type="PANTHER" id="PTHR33988:SF1">
    <property type="entry name" value="ENDORIBONUCLEASE MAZF7-RELATED"/>
    <property type="match status" value="1"/>
</dbReference>
<dbReference type="GO" id="GO:0004521">
    <property type="term" value="F:RNA endonuclease activity"/>
    <property type="evidence" value="ECO:0007669"/>
    <property type="project" value="TreeGrafter"/>
</dbReference>